<feature type="non-terminal residue" evidence="1">
    <location>
        <position position="1"/>
    </location>
</feature>
<protein>
    <submittedName>
        <fullName evidence="1">Uncharacterized protein</fullName>
    </submittedName>
</protein>
<reference evidence="1" key="1">
    <citation type="submission" date="2020-11" db="EMBL/GenBank/DDBJ databases">
        <authorList>
            <person name="Tran Van P."/>
        </authorList>
    </citation>
    <scope>NUCLEOTIDE SEQUENCE</scope>
</reference>
<organism evidence="1">
    <name type="scientific">Medioppia subpectinata</name>
    <dbReference type="NCBI Taxonomy" id="1979941"/>
    <lineage>
        <taxon>Eukaryota</taxon>
        <taxon>Metazoa</taxon>
        <taxon>Ecdysozoa</taxon>
        <taxon>Arthropoda</taxon>
        <taxon>Chelicerata</taxon>
        <taxon>Arachnida</taxon>
        <taxon>Acari</taxon>
        <taxon>Acariformes</taxon>
        <taxon>Sarcoptiformes</taxon>
        <taxon>Oribatida</taxon>
        <taxon>Brachypylina</taxon>
        <taxon>Oppioidea</taxon>
        <taxon>Oppiidae</taxon>
        <taxon>Medioppia</taxon>
    </lineage>
</organism>
<dbReference type="EMBL" id="CAJPIZ010056516">
    <property type="protein sequence ID" value="CAG2123316.1"/>
    <property type="molecule type" value="Genomic_DNA"/>
</dbReference>
<gene>
    <name evidence="1" type="ORF">OSB1V03_LOCUS23261</name>
</gene>
<sequence>MAKTETNDEIMALNAIMNNIVELCVESEKGITEKMLQIAMNGV</sequence>
<dbReference type="AlphaFoldDB" id="A0A7R9M1A2"/>
<evidence type="ECO:0000313" key="1">
    <source>
        <dbReference type="EMBL" id="CAD7651242.1"/>
    </source>
</evidence>
<evidence type="ECO:0000313" key="2">
    <source>
        <dbReference type="Proteomes" id="UP000759131"/>
    </source>
</evidence>
<keyword evidence="2" id="KW-1185">Reference proteome</keyword>
<dbReference type="Proteomes" id="UP000759131">
    <property type="component" value="Unassembled WGS sequence"/>
</dbReference>
<dbReference type="EMBL" id="OC911091">
    <property type="protein sequence ID" value="CAD7651242.1"/>
    <property type="molecule type" value="Genomic_DNA"/>
</dbReference>
<name>A0A7R9M1A2_9ACAR</name>
<proteinExistence type="predicted"/>
<accession>A0A7R9M1A2</accession>